<sequence>MNYPYYGGMPNYQMPVNGNKYGGMGQNAMVLPGSYGGDPYSVGSGGVMGYGGPFPQGYPQQQMMGYQQPPLMRNRGMRPYRGQNALNSMYGQMPSPYASVE</sequence>
<organism evidence="1">
    <name type="scientific">uncultured Caudovirales phage</name>
    <dbReference type="NCBI Taxonomy" id="2100421"/>
    <lineage>
        <taxon>Viruses</taxon>
        <taxon>Duplodnaviria</taxon>
        <taxon>Heunggongvirae</taxon>
        <taxon>Uroviricota</taxon>
        <taxon>Caudoviricetes</taxon>
        <taxon>Peduoviridae</taxon>
        <taxon>Maltschvirus</taxon>
        <taxon>Maltschvirus maltsch</taxon>
    </lineage>
</organism>
<protein>
    <submittedName>
        <fullName evidence="1">Uncharacterized protein</fullName>
    </submittedName>
</protein>
<proteinExistence type="predicted"/>
<gene>
    <name evidence="1" type="ORF">UFOVP761_7</name>
</gene>
<name>A0A6J5NWJ7_9CAUD</name>
<accession>A0A6J5NWJ7</accession>
<dbReference type="EMBL" id="LR796718">
    <property type="protein sequence ID" value="CAB4161651.1"/>
    <property type="molecule type" value="Genomic_DNA"/>
</dbReference>
<evidence type="ECO:0000313" key="1">
    <source>
        <dbReference type="EMBL" id="CAB4161651.1"/>
    </source>
</evidence>
<reference evidence="1" key="1">
    <citation type="submission" date="2020-04" db="EMBL/GenBank/DDBJ databases">
        <authorList>
            <person name="Chiriac C."/>
            <person name="Salcher M."/>
            <person name="Ghai R."/>
            <person name="Kavagutti S V."/>
        </authorList>
    </citation>
    <scope>NUCLEOTIDE SEQUENCE</scope>
</reference>